<dbReference type="AlphaFoldDB" id="A0AAD9IH26"/>
<dbReference type="PANTHER" id="PTHR35738:SF3">
    <property type="entry name" value="OS05G0577800 PROTEIN"/>
    <property type="match status" value="1"/>
</dbReference>
<keyword evidence="2" id="KW-1185">Reference proteome</keyword>
<dbReference type="InterPro" id="IPR023614">
    <property type="entry name" value="Porin_dom_sf"/>
</dbReference>
<accession>A0AAD9IH26</accession>
<organism evidence="1 2">
    <name type="scientific">Prototheca wickerhamii</name>
    <dbReference type="NCBI Taxonomy" id="3111"/>
    <lineage>
        <taxon>Eukaryota</taxon>
        <taxon>Viridiplantae</taxon>
        <taxon>Chlorophyta</taxon>
        <taxon>core chlorophytes</taxon>
        <taxon>Trebouxiophyceae</taxon>
        <taxon>Chlorellales</taxon>
        <taxon>Chlorellaceae</taxon>
        <taxon>Prototheca</taxon>
    </lineage>
</organism>
<proteinExistence type="predicted"/>
<gene>
    <name evidence="1" type="ORF">QBZ16_005232</name>
</gene>
<name>A0AAD9IH26_PROWI</name>
<protein>
    <submittedName>
        <fullName evidence="1">Uncharacterized protein</fullName>
    </submittedName>
</protein>
<evidence type="ECO:0000313" key="1">
    <source>
        <dbReference type="EMBL" id="KAK2077004.1"/>
    </source>
</evidence>
<dbReference type="PANTHER" id="PTHR35738">
    <property type="entry name" value="OS05G0577800 PROTEIN"/>
    <property type="match status" value="1"/>
</dbReference>
<dbReference type="Gene3D" id="2.40.160.10">
    <property type="entry name" value="Porin"/>
    <property type="match status" value="1"/>
</dbReference>
<reference evidence="1" key="1">
    <citation type="submission" date="2021-01" db="EMBL/GenBank/DDBJ databases">
        <authorList>
            <person name="Eckstrom K.M.E."/>
        </authorList>
    </citation>
    <scope>NUCLEOTIDE SEQUENCE</scope>
    <source>
        <strain evidence="1">UVCC 0001</strain>
    </source>
</reference>
<sequence>MGNLASFLSSADSLPPSVVLVPPLLVRERRGRSRFAKSSYDRQFGRPELSYLFNDYVEADIRSILYFAPPDDPRINVTAKLQVPQGIHLGGGRAAPDGSPALGSMSLRFEPDPTHPYTFVDVKTGALGARGSVACLRACVVDAGSGFAGFAQLPVGGPGGKGNGALLQSESLRLGGRYTSPLFSAGAIVSPEGAVVHDAWLVGRTGALVWGVSTRPGAALAPVFAEAVNPARRDPGAATRLPEEHDARSAARRFADACLAHTNYGVAFSPGTQRRTEQGKFTAALELIEERQLNVAFLYHMALQRNIHNPFEKSDVIGITNYVDIGFQMVTDVDSADRSTMRLGASWQVNKNVMVKARAGLDGFSASAIFRSWWQPAFTLGAVVGYDLRSGQARAGATVAVESYRNLRYERSPEGNKMAGARVTQRHVASQDDIAYHEGQGLLVPLSEVDNPTTLGQTAPPEADLL</sequence>
<evidence type="ECO:0000313" key="2">
    <source>
        <dbReference type="Proteomes" id="UP001255856"/>
    </source>
</evidence>
<dbReference type="Proteomes" id="UP001255856">
    <property type="component" value="Unassembled WGS sequence"/>
</dbReference>
<comment type="caution">
    <text evidence="1">The sequence shown here is derived from an EMBL/GenBank/DDBJ whole genome shotgun (WGS) entry which is preliminary data.</text>
</comment>
<dbReference type="EMBL" id="JASFZW010000008">
    <property type="protein sequence ID" value="KAK2077004.1"/>
    <property type="molecule type" value="Genomic_DNA"/>
</dbReference>